<dbReference type="InterPro" id="IPR007712">
    <property type="entry name" value="RelE/ParE_toxin"/>
</dbReference>
<dbReference type="AlphaFoldDB" id="A0A7V5NZR5"/>
<organism evidence="2">
    <name type="scientific">Thermodesulfatator atlanticus</name>
    <dbReference type="NCBI Taxonomy" id="501497"/>
    <lineage>
        <taxon>Bacteria</taxon>
        <taxon>Pseudomonadati</taxon>
        <taxon>Thermodesulfobacteriota</taxon>
        <taxon>Thermodesulfobacteria</taxon>
        <taxon>Thermodesulfobacteriales</taxon>
        <taxon>Thermodesulfatatoraceae</taxon>
        <taxon>Thermodesulfatator</taxon>
    </lineage>
</organism>
<dbReference type="Pfam" id="PF05016">
    <property type="entry name" value="ParE_toxin"/>
    <property type="match status" value="1"/>
</dbReference>
<dbReference type="Proteomes" id="UP000886101">
    <property type="component" value="Unassembled WGS sequence"/>
</dbReference>
<name>A0A7V5NZR5_9BACT</name>
<dbReference type="EMBL" id="DROK01000153">
    <property type="protein sequence ID" value="HHI97239.1"/>
    <property type="molecule type" value="Genomic_DNA"/>
</dbReference>
<protein>
    <submittedName>
        <fullName evidence="2">Type II toxin-antitoxin system mRNA interferase toxin, RelE/StbE family</fullName>
    </submittedName>
</protein>
<proteinExistence type="predicted"/>
<dbReference type="Gene3D" id="3.30.2310.20">
    <property type="entry name" value="RelE-like"/>
    <property type="match status" value="1"/>
</dbReference>
<accession>A0A7V5NZR5</accession>
<evidence type="ECO:0000313" key="2">
    <source>
        <dbReference type="EMBL" id="HHI97239.1"/>
    </source>
</evidence>
<gene>
    <name evidence="2" type="ORF">ENJ96_05240</name>
</gene>
<dbReference type="SUPFAM" id="SSF143011">
    <property type="entry name" value="RelE-like"/>
    <property type="match status" value="1"/>
</dbReference>
<keyword evidence="1" id="KW-1277">Toxin-antitoxin system</keyword>
<dbReference type="InterPro" id="IPR035093">
    <property type="entry name" value="RelE/ParE_toxin_dom_sf"/>
</dbReference>
<evidence type="ECO:0000256" key="1">
    <source>
        <dbReference type="ARBA" id="ARBA00022649"/>
    </source>
</evidence>
<sequence>MLNKIRWFAEKFPAVKPVPLTGKLKGLFKLRVGNWRVLYTLEEDKLVVHAVRHRRKVYRF</sequence>
<reference evidence="2" key="1">
    <citation type="journal article" date="2020" name="mSystems">
        <title>Genome- and Community-Level Interaction Insights into Carbon Utilization and Element Cycling Functions of Hydrothermarchaeota in Hydrothermal Sediment.</title>
        <authorList>
            <person name="Zhou Z."/>
            <person name="Liu Y."/>
            <person name="Xu W."/>
            <person name="Pan J."/>
            <person name="Luo Z.H."/>
            <person name="Li M."/>
        </authorList>
    </citation>
    <scope>NUCLEOTIDE SEQUENCE [LARGE SCALE GENOMIC DNA]</scope>
    <source>
        <strain evidence="2">HyVt-533</strain>
    </source>
</reference>
<comment type="caution">
    <text evidence="2">The sequence shown here is derived from an EMBL/GenBank/DDBJ whole genome shotgun (WGS) entry which is preliminary data.</text>
</comment>